<dbReference type="OrthoDB" id="8048523at2759"/>
<protein>
    <submittedName>
        <fullName evidence="7">PQ loop repeat domain containing protein</fullName>
    </submittedName>
</protein>
<dbReference type="NCBIfam" id="TIGR01571">
    <property type="entry name" value="A_thal_Cys_rich"/>
    <property type="match status" value="1"/>
</dbReference>
<keyword evidence="2 6" id="KW-0812">Transmembrane</keyword>
<feature type="transmembrane region" description="Helical" evidence="6">
    <location>
        <begin position="494"/>
        <end position="513"/>
    </location>
</feature>
<dbReference type="InterPro" id="IPR051415">
    <property type="entry name" value="LAAT-1"/>
</dbReference>
<feature type="transmembrane region" description="Helical" evidence="6">
    <location>
        <begin position="644"/>
        <end position="663"/>
    </location>
</feature>
<dbReference type="PANTHER" id="PTHR16201:SF44">
    <property type="entry name" value="SEVEN TRANSMEMBRANE PROTEIN 1"/>
    <property type="match status" value="1"/>
</dbReference>
<keyword evidence="8" id="KW-1185">Reference proteome</keyword>
<feature type="transmembrane region" description="Helical" evidence="6">
    <location>
        <begin position="564"/>
        <end position="584"/>
    </location>
</feature>
<dbReference type="EMBL" id="CP097508">
    <property type="protein sequence ID" value="URE13077.1"/>
    <property type="molecule type" value="Genomic_DNA"/>
</dbReference>
<gene>
    <name evidence="7" type="ORF">MUK42_04065</name>
</gene>
<feature type="transmembrane region" description="Helical" evidence="6">
    <location>
        <begin position="362"/>
        <end position="381"/>
    </location>
</feature>
<feature type="transmembrane region" description="Helical" evidence="6">
    <location>
        <begin position="675"/>
        <end position="698"/>
    </location>
</feature>
<proteinExistence type="predicted"/>
<keyword evidence="3 6" id="KW-1133">Transmembrane helix</keyword>
<dbReference type="Pfam" id="PF04193">
    <property type="entry name" value="PQ-loop"/>
    <property type="match status" value="2"/>
</dbReference>
<comment type="subcellular location">
    <subcellularLocation>
        <location evidence="1">Membrane</location>
        <topology evidence="1">Multi-pass membrane protein</topology>
    </subcellularLocation>
</comment>
<sequence>KREEQRESLAFGKEETNWSSNLHSRKLSPVDRVLVNMKGQGSYVPPPYIPLDQSDTEANSTPVNNGYSSHQSATRDLTQWSSGICACFDDMQSCCVGAVCPCFLFGKNAEFLGSGTLAGSCMTHFILWGLVNSLCCLFTGGLLAAVPGSMVACYACGYRKTLRARYNLQCEEQVWGRFYVANRGRAVAEPARRVARLRAAAPPPPSKRTAPPRQARQNEIAECDARPDTSARPPLTSLVILRPEPLLFQSRIVPPPPREILREARSEAPSLQRDLLLRRGAVWKRQVGSRLSSAMGFLRSAPPPVCLSSRHCSHWARIYLKYCLCSVKDGMALFLGTISIISWGIAEVPQIITNYRQKSTEGLSIAFLLTWVVGDLFNLIGCLLEPATLPTQYYVALLYTATTLILTGQTIYYRHIYHRFKANRGVSGRVRHSLVVVRQKYYQEDASTRERLLGDAKKTRVVGDQGRDAREGNMPSSPIPVAGQVFHDSCGKDFYYMYFVLHVVLILDCYQSVNARSARSLKKSPVPTFGFWSVHSHDDGRAPPIDGNQQSAQSAPSNLDTKNMFSIVPSVAFFFGICVLRPCISNMHTASSPGGMVILVGRKLLQDKVQDDGSSGVGTLLGWAMAAIYMGGRLPQICLNGLNPLMFIFALTGNATYVGSILVKSLEWSKIRPNLPWLVDAGGCVILDAFILIQFAYFHVRESNKRESEDNPV</sequence>
<feature type="non-terminal residue" evidence="7">
    <location>
        <position position="1"/>
    </location>
</feature>
<reference evidence="7" key="1">
    <citation type="submission" date="2022-05" db="EMBL/GenBank/DDBJ databases">
        <title>The Musa troglodytarum L. genome provides insights into the mechanism of non-climacteric behaviour and enrichment of carotenoids.</title>
        <authorList>
            <person name="Wang J."/>
        </authorList>
    </citation>
    <scope>NUCLEOTIDE SEQUENCE</scope>
    <source>
        <tissue evidence="7">Leaf</tissue>
    </source>
</reference>
<evidence type="ECO:0000256" key="4">
    <source>
        <dbReference type="ARBA" id="ARBA00023136"/>
    </source>
</evidence>
<evidence type="ECO:0000256" key="3">
    <source>
        <dbReference type="ARBA" id="ARBA00022989"/>
    </source>
</evidence>
<dbReference type="InterPro" id="IPR006461">
    <property type="entry name" value="PLAC_motif_containing"/>
</dbReference>
<organism evidence="7 8">
    <name type="scientific">Musa troglodytarum</name>
    <name type="common">fe'i banana</name>
    <dbReference type="NCBI Taxonomy" id="320322"/>
    <lineage>
        <taxon>Eukaryota</taxon>
        <taxon>Viridiplantae</taxon>
        <taxon>Streptophyta</taxon>
        <taxon>Embryophyta</taxon>
        <taxon>Tracheophyta</taxon>
        <taxon>Spermatophyta</taxon>
        <taxon>Magnoliopsida</taxon>
        <taxon>Liliopsida</taxon>
        <taxon>Zingiberales</taxon>
        <taxon>Musaceae</taxon>
        <taxon>Musa</taxon>
    </lineage>
</organism>
<feature type="transmembrane region" description="Helical" evidence="6">
    <location>
        <begin position="393"/>
        <end position="413"/>
    </location>
</feature>
<evidence type="ECO:0000313" key="7">
    <source>
        <dbReference type="EMBL" id="URE13077.1"/>
    </source>
</evidence>
<feature type="transmembrane region" description="Helical" evidence="6">
    <location>
        <begin position="613"/>
        <end position="632"/>
    </location>
</feature>
<dbReference type="Pfam" id="PF04749">
    <property type="entry name" value="PLAC8"/>
    <property type="match status" value="1"/>
</dbReference>
<dbReference type="SMART" id="SM00679">
    <property type="entry name" value="CTNS"/>
    <property type="match status" value="2"/>
</dbReference>
<dbReference type="InterPro" id="IPR006603">
    <property type="entry name" value="PQ-loop_rpt"/>
</dbReference>
<feature type="transmembrane region" description="Helical" evidence="6">
    <location>
        <begin position="111"/>
        <end position="131"/>
    </location>
</feature>
<keyword evidence="4 6" id="KW-0472">Membrane</keyword>
<name>A0A9E7GIX4_9LILI</name>
<dbReference type="Proteomes" id="UP001055439">
    <property type="component" value="Chromosome 6"/>
</dbReference>
<dbReference type="GO" id="GO:0016020">
    <property type="term" value="C:membrane"/>
    <property type="evidence" value="ECO:0007669"/>
    <property type="project" value="UniProtKB-SubCell"/>
</dbReference>
<dbReference type="FunFam" id="1.20.1280.290:FF:000012">
    <property type="entry name" value="Vacuolar membrane PQ loop repeat protein"/>
    <property type="match status" value="1"/>
</dbReference>
<evidence type="ECO:0000313" key="8">
    <source>
        <dbReference type="Proteomes" id="UP001055439"/>
    </source>
</evidence>
<evidence type="ECO:0000256" key="5">
    <source>
        <dbReference type="SAM" id="MobiDB-lite"/>
    </source>
</evidence>
<dbReference type="FunFam" id="1.20.1280.290:FF:000019">
    <property type="entry name" value="PQ-loop repeat family protein / transmembrane family protein"/>
    <property type="match status" value="1"/>
</dbReference>
<accession>A0A9E7GIX4</accession>
<evidence type="ECO:0000256" key="6">
    <source>
        <dbReference type="SAM" id="Phobius"/>
    </source>
</evidence>
<evidence type="ECO:0000256" key="1">
    <source>
        <dbReference type="ARBA" id="ARBA00004141"/>
    </source>
</evidence>
<evidence type="ECO:0000256" key="2">
    <source>
        <dbReference type="ARBA" id="ARBA00022692"/>
    </source>
</evidence>
<dbReference type="Gene3D" id="1.20.1280.290">
    <property type="match status" value="2"/>
</dbReference>
<feature type="transmembrane region" description="Helical" evidence="6">
    <location>
        <begin position="137"/>
        <end position="157"/>
    </location>
</feature>
<feature type="region of interest" description="Disordered" evidence="5">
    <location>
        <begin position="197"/>
        <end position="231"/>
    </location>
</feature>
<dbReference type="PANTHER" id="PTHR16201">
    <property type="entry name" value="SEVEN TRANSMEMBRANE PROTEIN 1-RELATED"/>
    <property type="match status" value="1"/>
</dbReference>
<dbReference type="AlphaFoldDB" id="A0A9E7GIX4"/>